<keyword evidence="3" id="KW-1185">Reference proteome</keyword>
<sequence length="177" mass="20013">MLKAHSEDRNEYAESTARMLLENADLPLLIRARACMIIGCSIDPDFLDMAKEVVRIAELGYSLCDNPGDFERALVRNCKEVLEEAQAAYDEWVGNEDEQGELVWEAIPADDEAFLAESKRLVEMRDPLAAKKTKVRRVHSGDTEKEAPLKKLDEKTGEWHERGPLLEGEKVEVIGQE</sequence>
<dbReference type="EMBL" id="ML992681">
    <property type="protein sequence ID" value="KAF2210313.1"/>
    <property type="molecule type" value="Genomic_DNA"/>
</dbReference>
<protein>
    <submittedName>
        <fullName evidence="2">Uncharacterized protein</fullName>
    </submittedName>
</protein>
<dbReference type="OrthoDB" id="3649621at2759"/>
<evidence type="ECO:0000313" key="3">
    <source>
        <dbReference type="Proteomes" id="UP000799539"/>
    </source>
</evidence>
<reference evidence="2" key="1">
    <citation type="journal article" date="2020" name="Stud. Mycol.">
        <title>101 Dothideomycetes genomes: a test case for predicting lifestyles and emergence of pathogens.</title>
        <authorList>
            <person name="Haridas S."/>
            <person name="Albert R."/>
            <person name="Binder M."/>
            <person name="Bloem J."/>
            <person name="Labutti K."/>
            <person name="Salamov A."/>
            <person name="Andreopoulos B."/>
            <person name="Baker S."/>
            <person name="Barry K."/>
            <person name="Bills G."/>
            <person name="Bluhm B."/>
            <person name="Cannon C."/>
            <person name="Castanera R."/>
            <person name="Culley D."/>
            <person name="Daum C."/>
            <person name="Ezra D."/>
            <person name="Gonzalez J."/>
            <person name="Henrissat B."/>
            <person name="Kuo A."/>
            <person name="Liang C."/>
            <person name="Lipzen A."/>
            <person name="Lutzoni F."/>
            <person name="Magnuson J."/>
            <person name="Mondo S."/>
            <person name="Nolan M."/>
            <person name="Ohm R."/>
            <person name="Pangilinan J."/>
            <person name="Park H.-J."/>
            <person name="Ramirez L."/>
            <person name="Alfaro M."/>
            <person name="Sun H."/>
            <person name="Tritt A."/>
            <person name="Yoshinaga Y."/>
            <person name="Zwiers L.-H."/>
            <person name="Turgeon B."/>
            <person name="Goodwin S."/>
            <person name="Spatafora J."/>
            <person name="Crous P."/>
            <person name="Grigoriev I."/>
        </authorList>
    </citation>
    <scope>NUCLEOTIDE SEQUENCE</scope>
    <source>
        <strain evidence="2">SCOH1-5</strain>
    </source>
</reference>
<dbReference type="Proteomes" id="UP000799539">
    <property type="component" value="Unassembled WGS sequence"/>
</dbReference>
<accession>A0A6A6FAE8</accession>
<evidence type="ECO:0000313" key="2">
    <source>
        <dbReference type="EMBL" id="KAF2210313.1"/>
    </source>
</evidence>
<proteinExistence type="predicted"/>
<evidence type="ECO:0000256" key="1">
    <source>
        <dbReference type="SAM" id="MobiDB-lite"/>
    </source>
</evidence>
<dbReference type="AlphaFoldDB" id="A0A6A6FAE8"/>
<feature type="compositionally biased region" description="Basic and acidic residues" evidence="1">
    <location>
        <begin position="139"/>
        <end position="158"/>
    </location>
</feature>
<name>A0A6A6FAE8_9PEZI</name>
<feature type="region of interest" description="Disordered" evidence="1">
    <location>
        <begin position="133"/>
        <end position="158"/>
    </location>
</feature>
<organism evidence="2 3">
    <name type="scientific">Cercospora zeae-maydis SCOH1-5</name>
    <dbReference type="NCBI Taxonomy" id="717836"/>
    <lineage>
        <taxon>Eukaryota</taxon>
        <taxon>Fungi</taxon>
        <taxon>Dikarya</taxon>
        <taxon>Ascomycota</taxon>
        <taxon>Pezizomycotina</taxon>
        <taxon>Dothideomycetes</taxon>
        <taxon>Dothideomycetidae</taxon>
        <taxon>Mycosphaerellales</taxon>
        <taxon>Mycosphaerellaceae</taxon>
        <taxon>Cercospora</taxon>
    </lineage>
</organism>
<gene>
    <name evidence="2" type="ORF">CERZMDRAFT_86062</name>
</gene>